<dbReference type="AlphaFoldDB" id="A0A2T0SFF5"/>
<proteinExistence type="predicted"/>
<keyword evidence="2" id="KW-0430">Lectin</keyword>
<reference evidence="2 3" key="1">
    <citation type="submission" date="2018-03" db="EMBL/GenBank/DDBJ databases">
        <title>Genomic Encyclopedia of Archaeal and Bacterial Type Strains, Phase II (KMG-II): from individual species to whole genera.</title>
        <authorList>
            <person name="Goeker M."/>
        </authorList>
    </citation>
    <scope>NUCLEOTIDE SEQUENCE [LARGE SCALE GENOMIC DNA]</scope>
    <source>
        <strain evidence="2 3">DSM 45348</strain>
    </source>
</reference>
<feature type="domain" description="Ricin B lectin" evidence="1">
    <location>
        <begin position="6"/>
        <end position="102"/>
    </location>
</feature>
<comment type="caution">
    <text evidence="2">The sequence shown here is derived from an EMBL/GenBank/DDBJ whole genome shotgun (WGS) entry which is preliminary data.</text>
</comment>
<sequence length="116" mass="12993">MQAVQTTCDYVPGQYWPDQYWQLLPVGSAYLIHSPLLNLCLTARGSGESAAVATTCGGWNDQLWRWRFNSDSTEQFENVNSGLCLTARGSGESAAVATSCDWKQGRRWADQHWITF</sequence>
<dbReference type="Proteomes" id="UP000239209">
    <property type="component" value="Unassembled WGS sequence"/>
</dbReference>
<organism evidence="2 3">
    <name type="scientific">Pseudosporangium ferrugineum</name>
    <dbReference type="NCBI Taxonomy" id="439699"/>
    <lineage>
        <taxon>Bacteria</taxon>
        <taxon>Bacillati</taxon>
        <taxon>Actinomycetota</taxon>
        <taxon>Actinomycetes</taxon>
        <taxon>Micromonosporales</taxon>
        <taxon>Micromonosporaceae</taxon>
        <taxon>Pseudosporangium</taxon>
    </lineage>
</organism>
<dbReference type="Gene3D" id="2.80.10.50">
    <property type="match status" value="1"/>
</dbReference>
<keyword evidence="3" id="KW-1185">Reference proteome</keyword>
<dbReference type="Pfam" id="PF00652">
    <property type="entry name" value="Ricin_B_lectin"/>
    <property type="match status" value="1"/>
</dbReference>
<protein>
    <submittedName>
        <fullName evidence="2">Ricin-type beta-trefoil lectin protein</fullName>
    </submittedName>
</protein>
<dbReference type="PROSITE" id="PS50231">
    <property type="entry name" value="RICIN_B_LECTIN"/>
    <property type="match status" value="1"/>
</dbReference>
<dbReference type="SUPFAM" id="SSF50370">
    <property type="entry name" value="Ricin B-like lectins"/>
    <property type="match status" value="1"/>
</dbReference>
<dbReference type="CDD" id="cd00161">
    <property type="entry name" value="beta-trefoil_Ricin-like"/>
    <property type="match status" value="1"/>
</dbReference>
<gene>
    <name evidence="2" type="ORF">CLV70_102351</name>
</gene>
<accession>A0A2T0SFF5</accession>
<dbReference type="EMBL" id="PVZG01000002">
    <property type="protein sequence ID" value="PRY32140.1"/>
    <property type="molecule type" value="Genomic_DNA"/>
</dbReference>
<dbReference type="GO" id="GO:0030246">
    <property type="term" value="F:carbohydrate binding"/>
    <property type="evidence" value="ECO:0007669"/>
    <property type="project" value="UniProtKB-KW"/>
</dbReference>
<dbReference type="InterPro" id="IPR000772">
    <property type="entry name" value="Ricin_B_lectin"/>
</dbReference>
<name>A0A2T0SFF5_9ACTN</name>
<evidence type="ECO:0000313" key="2">
    <source>
        <dbReference type="EMBL" id="PRY32140.1"/>
    </source>
</evidence>
<evidence type="ECO:0000259" key="1">
    <source>
        <dbReference type="Pfam" id="PF00652"/>
    </source>
</evidence>
<evidence type="ECO:0000313" key="3">
    <source>
        <dbReference type="Proteomes" id="UP000239209"/>
    </source>
</evidence>
<dbReference type="InterPro" id="IPR035992">
    <property type="entry name" value="Ricin_B-like_lectins"/>
</dbReference>